<evidence type="ECO:0000259" key="4">
    <source>
        <dbReference type="Pfam" id="PF01814"/>
    </source>
</evidence>
<keyword evidence="2" id="KW-0479">Metal-binding</keyword>
<comment type="similarity">
    <text evidence="1">Belongs to the hemerythrin family.</text>
</comment>
<evidence type="ECO:0000313" key="6">
    <source>
        <dbReference type="Proteomes" id="UP000251075"/>
    </source>
</evidence>
<evidence type="ECO:0000256" key="2">
    <source>
        <dbReference type="ARBA" id="ARBA00022723"/>
    </source>
</evidence>
<name>A0A364NUB8_9PROT</name>
<dbReference type="Gene3D" id="1.20.120.50">
    <property type="entry name" value="Hemerythrin-like"/>
    <property type="match status" value="1"/>
</dbReference>
<proteinExistence type="inferred from homology"/>
<evidence type="ECO:0000256" key="1">
    <source>
        <dbReference type="ARBA" id="ARBA00010587"/>
    </source>
</evidence>
<dbReference type="InterPro" id="IPR035938">
    <property type="entry name" value="Hemerythrin-like_sf"/>
</dbReference>
<reference evidence="5 6" key="1">
    <citation type="submission" date="2017-11" db="EMBL/GenBank/DDBJ databases">
        <title>Draft genome sequence of magnetotactic bacterium Magnetospirillum kuznetsovii LBB-42.</title>
        <authorList>
            <person name="Grouzdev D.S."/>
            <person name="Rysina M.S."/>
            <person name="Baslerov R.V."/>
            <person name="Koziaeva V."/>
        </authorList>
    </citation>
    <scope>NUCLEOTIDE SEQUENCE [LARGE SCALE GENOMIC DNA]</scope>
    <source>
        <strain evidence="5 6">LBB-42</strain>
    </source>
</reference>
<sequence>MKLEWSPSFAIGHKSIDDDHRRLFEFVNEFVSTQNLDSARQTVIRLHDYAKGHFGREEAILAAAGAPDLPSHRKEHEKLASAIHSLLLSHLVPDKAPSEKDVIQKVAALLENWIFHHVLVNDMKQKATVKQLTERINSSRKQAAG</sequence>
<organism evidence="5 6">
    <name type="scientific">Paramagnetospirillum kuznetsovii</name>
    <dbReference type="NCBI Taxonomy" id="2053833"/>
    <lineage>
        <taxon>Bacteria</taxon>
        <taxon>Pseudomonadati</taxon>
        <taxon>Pseudomonadota</taxon>
        <taxon>Alphaproteobacteria</taxon>
        <taxon>Rhodospirillales</taxon>
        <taxon>Magnetospirillaceae</taxon>
        <taxon>Paramagnetospirillum</taxon>
    </lineage>
</organism>
<dbReference type="NCBIfam" id="TIGR02481">
    <property type="entry name" value="hemeryth_dom"/>
    <property type="match status" value="1"/>
</dbReference>
<gene>
    <name evidence="5" type="ORF">CU669_17345</name>
</gene>
<keyword evidence="3" id="KW-0408">Iron</keyword>
<dbReference type="Pfam" id="PF01814">
    <property type="entry name" value="Hemerythrin"/>
    <property type="match status" value="1"/>
</dbReference>
<dbReference type="SUPFAM" id="SSF47188">
    <property type="entry name" value="Hemerythrin-like"/>
    <property type="match status" value="1"/>
</dbReference>
<dbReference type="Proteomes" id="UP000251075">
    <property type="component" value="Unassembled WGS sequence"/>
</dbReference>
<dbReference type="RefSeq" id="WP_112146862.1">
    <property type="nucleotide sequence ID" value="NZ_PGTO01000019.1"/>
</dbReference>
<evidence type="ECO:0000313" key="5">
    <source>
        <dbReference type="EMBL" id="RAU20600.1"/>
    </source>
</evidence>
<protein>
    <recommendedName>
        <fullName evidence="4">Hemerythrin-like domain-containing protein</fullName>
    </recommendedName>
</protein>
<dbReference type="EMBL" id="PGTO01000019">
    <property type="protein sequence ID" value="RAU20600.1"/>
    <property type="molecule type" value="Genomic_DNA"/>
</dbReference>
<dbReference type="PANTHER" id="PTHR37164:SF1">
    <property type="entry name" value="BACTERIOHEMERYTHRIN"/>
    <property type="match status" value="1"/>
</dbReference>
<dbReference type="OrthoDB" id="7305796at2"/>
<dbReference type="GO" id="GO:0046872">
    <property type="term" value="F:metal ion binding"/>
    <property type="evidence" value="ECO:0007669"/>
    <property type="project" value="UniProtKB-KW"/>
</dbReference>
<dbReference type="InterPro" id="IPR012827">
    <property type="entry name" value="Hemerythrin_metal-bd"/>
</dbReference>
<feature type="domain" description="Hemerythrin-like" evidence="4">
    <location>
        <begin position="15"/>
        <end position="122"/>
    </location>
</feature>
<dbReference type="PANTHER" id="PTHR37164">
    <property type="entry name" value="BACTERIOHEMERYTHRIN"/>
    <property type="match status" value="1"/>
</dbReference>
<accession>A0A364NUB8</accession>
<comment type="caution">
    <text evidence="5">The sequence shown here is derived from an EMBL/GenBank/DDBJ whole genome shotgun (WGS) entry which is preliminary data.</text>
</comment>
<keyword evidence="6" id="KW-1185">Reference proteome</keyword>
<dbReference type="InterPro" id="IPR050669">
    <property type="entry name" value="Hemerythrin"/>
</dbReference>
<evidence type="ECO:0000256" key="3">
    <source>
        <dbReference type="ARBA" id="ARBA00023004"/>
    </source>
</evidence>
<dbReference type="AlphaFoldDB" id="A0A364NUB8"/>
<dbReference type="InterPro" id="IPR012312">
    <property type="entry name" value="Hemerythrin-like"/>
</dbReference>
<dbReference type="CDD" id="cd12107">
    <property type="entry name" value="Hemerythrin"/>
    <property type="match status" value="1"/>
</dbReference>